<dbReference type="Gene3D" id="3.40.50.2300">
    <property type="match status" value="1"/>
</dbReference>
<dbReference type="CDD" id="cd17535">
    <property type="entry name" value="REC_NarL-like"/>
    <property type="match status" value="1"/>
</dbReference>
<sequence length="214" mass="22425">MKFLIVDDHPVLREGIAALLRRAGPEVAMLEAGTVPEALRLAEANDDLDVVILDMVLPGMDGLSAIGEFGRVRPEVPVIVLSSSEKAEDARRALASGALGYVPKSASHNTLLAAISLVMDGEVYVPPLILAEVTGTALPQKVPPSPADVTASALTARQVEVLRRLSSGQPNKIIAYELDLSEKTVKAHVTAIFKVLGAINRTQAAAAARAAGLI</sequence>
<dbReference type="InterPro" id="IPR058245">
    <property type="entry name" value="NreC/VraR/RcsB-like_REC"/>
</dbReference>
<protein>
    <submittedName>
        <fullName evidence="6">Response regulator</fullName>
    </submittedName>
</protein>
<evidence type="ECO:0000256" key="3">
    <source>
        <dbReference type="PROSITE-ProRule" id="PRU00169"/>
    </source>
</evidence>
<evidence type="ECO:0000313" key="6">
    <source>
        <dbReference type="EMBL" id="MFC5421504.1"/>
    </source>
</evidence>
<dbReference type="InterPro" id="IPR016032">
    <property type="entry name" value="Sig_transdc_resp-reg_C-effctor"/>
</dbReference>
<dbReference type="SMART" id="SM00421">
    <property type="entry name" value="HTH_LUXR"/>
    <property type="match status" value="1"/>
</dbReference>
<dbReference type="CDD" id="cd06170">
    <property type="entry name" value="LuxR_C_like"/>
    <property type="match status" value="1"/>
</dbReference>
<dbReference type="PROSITE" id="PS50110">
    <property type="entry name" value="RESPONSE_REGULATORY"/>
    <property type="match status" value="1"/>
</dbReference>
<dbReference type="InterPro" id="IPR051015">
    <property type="entry name" value="EvgA-like"/>
</dbReference>
<proteinExistence type="predicted"/>
<dbReference type="EMBL" id="JBHSLW010000029">
    <property type="protein sequence ID" value="MFC5421504.1"/>
    <property type="molecule type" value="Genomic_DNA"/>
</dbReference>
<evidence type="ECO:0000313" key="7">
    <source>
        <dbReference type="Proteomes" id="UP001596053"/>
    </source>
</evidence>
<dbReference type="Pfam" id="PF00196">
    <property type="entry name" value="GerE"/>
    <property type="match status" value="1"/>
</dbReference>
<dbReference type="InterPro" id="IPR011006">
    <property type="entry name" value="CheY-like_superfamily"/>
</dbReference>
<organism evidence="6 7">
    <name type="scientific">Bosea eneae</name>
    <dbReference type="NCBI Taxonomy" id="151454"/>
    <lineage>
        <taxon>Bacteria</taxon>
        <taxon>Pseudomonadati</taxon>
        <taxon>Pseudomonadota</taxon>
        <taxon>Alphaproteobacteria</taxon>
        <taxon>Hyphomicrobiales</taxon>
        <taxon>Boseaceae</taxon>
        <taxon>Bosea</taxon>
    </lineage>
</organism>
<dbReference type="InterPro" id="IPR001789">
    <property type="entry name" value="Sig_transdc_resp-reg_receiver"/>
</dbReference>
<evidence type="ECO:0000259" key="5">
    <source>
        <dbReference type="PROSITE" id="PS50110"/>
    </source>
</evidence>
<feature type="modified residue" description="4-aspartylphosphate" evidence="3">
    <location>
        <position position="54"/>
    </location>
</feature>
<dbReference type="RefSeq" id="WP_067989386.1">
    <property type="nucleotide sequence ID" value="NZ_JBHSLW010000029.1"/>
</dbReference>
<dbReference type="PRINTS" id="PR00038">
    <property type="entry name" value="HTHLUXR"/>
</dbReference>
<keyword evidence="7" id="KW-1185">Reference proteome</keyword>
<name>A0ABW0IW28_9HYPH</name>
<evidence type="ECO:0000259" key="4">
    <source>
        <dbReference type="PROSITE" id="PS50043"/>
    </source>
</evidence>
<keyword evidence="1 3" id="KW-0597">Phosphoprotein</keyword>
<dbReference type="SMART" id="SM00448">
    <property type="entry name" value="REC"/>
    <property type="match status" value="1"/>
</dbReference>
<accession>A0ABW0IW28</accession>
<dbReference type="SUPFAM" id="SSF52172">
    <property type="entry name" value="CheY-like"/>
    <property type="match status" value="1"/>
</dbReference>
<reference evidence="7" key="1">
    <citation type="journal article" date="2019" name="Int. J. Syst. Evol. Microbiol.">
        <title>The Global Catalogue of Microorganisms (GCM) 10K type strain sequencing project: providing services to taxonomists for standard genome sequencing and annotation.</title>
        <authorList>
            <consortium name="The Broad Institute Genomics Platform"/>
            <consortium name="The Broad Institute Genome Sequencing Center for Infectious Disease"/>
            <person name="Wu L."/>
            <person name="Ma J."/>
        </authorList>
    </citation>
    <scope>NUCLEOTIDE SEQUENCE [LARGE SCALE GENOMIC DNA]</scope>
    <source>
        <strain evidence="7">NCAIM B.01391</strain>
    </source>
</reference>
<dbReference type="Proteomes" id="UP001596053">
    <property type="component" value="Unassembled WGS sequence"/>
</dbReference>
<comment type="caution">
    <text evidence="6">The sequence shown here is derived from an EMBL/GenBank/DDBJ whole genome shotgun (WGS) entry which is preliminary data.</text>
</comment>
<evidence type="ECO:0000256" key="2">
    <source>
        <dbReference type="ARBA" id="ARBA00023125"/>
    </source>
</evidence>
<keyword evidence="2" id="KW-0238">DNA-binding</keyword>
<feature type="domain" description="HTH luxR-type" evidence="4">
    <location>
        <begin position="147"/>
        <end position="212"/>
    </location>
</feature>
<dbReference type="SUPFAM" id="SSF46894">
    <property type="entry name" value="C-terminal effector domain of the bipartite response regulators"/>
    <property type="match status" value="1"/>
</dbReference>
<dbReference type="PANTHER" id="PTHR45566:SF1">
    <property type="entry name" value="HTH-TYPE TRANSCRIPTIONAL REGULATOR YHJB-RELATED"/>
    <property type="match status" value="1"/>
</dbReference>
<dbReference type="InterPro" id="IPR000792">
    <property type="entry name" value="Tscrpt_reg_LuxR_C"/>
</dbReference>
<dbReference type="PROSITE" id="PS50043">
    <property type="entry name" value="HTH_LUXR_2"/>
    <property type="match status" value="1"/>
</dbReference>
<dbReference type="Pfam" id="PF00072">
    <property type="entry name" value="Response_reg"/>
    <property type="match status" value="1"/>
</dbReference>
<feature type="domain" description="Response regulatory" evidence="5">
    <location>
        <begin position="2"/>
        <end position="119"/>
    </location>
</feature>
<evidence type="ECO:0000256" key="1">
    <source>
        <dbReference type="ARBA" id="ARBA00022553"/>
    </source>
</evidence>
<gene>
    <name evidence="6" type="ORF">ACFPOB_18250</name>
</gene>
<dbReference type="PANTHER" id="PTHR45566">
    <property type="entry name" value="HTH-TYPE TRANSCRIPTIONAL REGULATOR YHJB-RELATED"/>
    <property type="match status" value="1"/>
</dbReference>